<dbReference type="AlphaFoldDB" id="A0A9N9U1Q6"/>
<dbReference type="PRINTS" id="PR00132">
    <property type="entry name" value="GLHYDRLASE2"/>
</dbReference>
<dbReference type="OrthoDB" id="408532at2759"/>
<reference evidence="11 12" key="2">
    <citation type="submission" date="2021-10" db="EMBL/GenBank/DDBJ databases">
        <authorList>
            <person name="Piombo E."/>
        </authorList>
    </citation>
    <scope>NUCLEOTIDE SEQUENCE [LARGE SCALE GENOMIC DNA]</scope>
</reference>
<evidence type="ECO:0000256" key="5">
    <source>
        <dbReference type="SAM" id="SignalP"/>
    </source>
</evidence>
<dbReference type="InterPro" id="IPR006102">
    <property type="entry name" value="Ig-like_GH2"/>
</dbReference>
<reference evidence="12" key="1">
    <citation type="submission" date="2019-06" db="EMBL/GenBank/DDBJ databases">
        <authorList>
            <person name="Broberg M."/>
        </authorList>
    </citation>
    <scope>NUCLEOTIDE SEQUENCE [LARGE SCALE GENOMIC DNA]</scope>
</reference>
<evidence type="ECO:0000256" key="4">
    <source>
        <dbReference type="SAM" id="MobiDB-lite"/>
    </source>
</evidence>
<feature type="compositionally biased region" description="Polar residues" evidence="4">
    <location>
        <begin position="324"/>
        <end position="337"/>
    </location>
</feature>
<dbReference type="InterPro" id="IPR036156">
    <property type="entry name" value="Beta-gal/glucu_dom_sf"/>
</dbReference>
<protein>
    <recommendedName>
        <fullName evidence="13">Beta-galactosidase</fullName>
    </recommendedName>
</protein>
<dbReference type="Gene3D" id="2.60.40.10">
    <property type="entry name" value="Immunoglobulins"/>
    <property type="match status" value="3"/>
</dbReference>
<dbReference type="Pfam" id="PF16355">
    <property type="entry name" value="DUF4982"/>
    <property type="match status" value="1"/>
</dbReference>
<evidence type="ECO:0000313" key="12">
    <source>
        <dbReference type="Proteomes" id="UP000754883"/>
    </source>
</evidence>
<evidence type="ECO:0000256" key="2">
    <source>
        <dbReference type="ARBA" id="ARBA00022801"/>
    </source>
</evidence>
<feature type="signal peptide" evidence="5">
    <location>
        <begin position="1"/>
        <end position="27"/>
    </location>
</feature>
<gene>
    <name evidence="11" type="ORF">CBYS24578_00009128</name>
</gene>
<proteinExistence type="inferred from homology"/>
<evidence type="ECO:0000313" key="11">
    <source>
        <dbReference type="EMBL" id="CAG9978311.1"/>
    </source>
</evidence>
<dbReference type="SUPFAM" id="SSF51445">
    <property type="entry name" value="(Trans)glycosidases"/>
    <property type="match status" value="1"/>
</dbReference>
<keyword evidence="12" id="KW-1185">Reference proteome</keyword>
<dbReference type="GO" id="GO:0004553">
    <property type="term" value="F:hydrolase activity, hydrolyzing O-glycosyl compounds"/>
    <property type="evidence" value="ECO:0007669"/>
    <property type="project" value="InterPro"/>
</dbReference>
<dbReference type="SUPFAM" id="SSF49303">
    <property type="entry name" value="beta-Galactosidase/glucuronidase domain"/>
    <property type="match status" value="1"/>
</dbReference>
<dbReference type="InterPro" id="IPR013783">
    <property type="entry name" value="Ig-like_fold"/>
</dbReference>
<dbReference type="Gene3D" id="2.60.120.260">
    <property type="entry name" value="Galactose-binding domain-like"/>
    <property type="match status" value="1"/>
</dbReference>
<dbReference type="Pfam" id="PF00703">
    <property type="entry name" value="Glyco_hydro_2"/>
    <property type="match status" value="1"/>
</dbReference>
<keyword evidence="2" id="KW-0378">Hydrolase</keyword>
<feature type="region of interest" description="Disordered" evidence="4">
    <location>
        <begin position="315"/>
        <end position="340"/>
    </location>
</feature>
<dbReference type="Gene3D" id="3.20.20.80">
    <property type="entry name" value="Glycosidases"/>
    <property type="match status" value="1"/>
</dbReference>
<name>A0A9N9U1Q6_9HYPO</name>
<comment type="similarity">
    <text evidence="1">Belongs to the glycosyl hydrolase 2 family.</text>
</comment>
<organism evidence="11 12">
    <name type="scientific">Clonostachys byssicola</name>
    <dbReference type="NCBI Taxonomy" id="160290"/>
    <lineage>
        <taxon>Eukaryota</taxon>
        <taxon>Fungi</taxon>
        <taxon>Dikarya</taxon>
        <taxon>Ascomycota</taxon>
        <taxon>Pezizomycotina</taxon>
        <taxon>Sordariomycetes</taxon>
        <taxon>Hypocreomycetidae</taxon>
        <taxon>Hypocreales</taxon>
        <taxon>Bionectriaceae</taxon>
        <taxon>Clonostachys</taxon>
    </lineage>
</organism>
<dbReference type="NCBIfam" id="NF041463">
    <property type="entry name" value="GalB"/>
    <property type="match status" value="1"/>
</dbReference>
<feature type="domain" description="Glycoside hydrolase family 2" evidence="9">
    <location>
        <begin position="799"/>
        <end position="902"/>
    </location>
</feature>
<dbReference type="Pfam" id="PF02836">
    <property type="entry name" value="Glyco_hydro_2_C"/>
    <property type="match status" value="1"/>
</dbReference>
<feature type="domain" description="DUF4982" evidence="8">
    <location>
        <begin position="727"/>
        <end position="786"/>
    </location>
</feature>
<feature type="domain" description="Glycoside hydrolase family 2 catalytic" evidence="7">
    <location>
        <begin position="382"/>
        <end position="533"/>
    </location>
</feature>
<dbReference type="PANTHER" id="PTHR42732:SF1">
    <property type="entry name" value="BETA-MANNOSIDASE"/>
    <property type="match status" value="1"/>
</dbReference>
<sequence>MVSFQLTAQHVLHLGLLLLSASPYAEALAVSKTRTESLGRERVNINSDWRFWRSEENPDGIIYDQRKDLEHLSDAEILKDWVLPSANDFIRDTSKHYKRPEGKPSTAVPYVQGDFDDEKWNVVNLPHDWAISGPFYTDADGEAIVGGGMGRLPVHGVGWYRRKIEKTTEDKDKQIYLDIDGAMSFAMVWLNGELIGGWPYPYNSFRLDLTPHLKDGEDNILAIRLDNPVKSARWYPGGGIYRNVWLTKVEKAHVGQWGTFIKSRDVSSQSATLDLTVEVENSEEDTVNVDVVTEIFLLDPASDTAGEKVASFPKESVQAKSGEKTSVTGSTVISNPQLWGPPPTQTPHLYVAITKLYNSDGDEIDRYESNFGIRSVEFTANDGLLVNGERIQIHGVNQHHDLGAIGAAFNTRAAERQLELLLELGSNAIRMSHNPPAPELLHLTDKMGFLVIDEVFDSWNLNKTDNDFHIIFPDWHEADLRSFMRRDRNHASVIAWSYGNEVLEQRYGGTEGAELSRTLRAFVEDEDSSRPSTASLNYAQPGNDGDEFTQTMDLLGLNYQGSGIRDLPNYSHLSGIHTSPAFPLFRETFPDKFLFTSESASALSTRGTYFFPVADDSGAPVNETSGGNKTLAQVSAYEVYSADFGSSADRAFDQHDRNPYVAGEFVWTGWDYLGEPTPYYSARSSYTGIIDLAGFKKDRFYLYQARWRPDLPMAHILPHWNWPERQGEETPVHVFTSGDEAELFLNGESLGRKKKEEYKYRLRWDDVKYEPGELHVLAYKEGEQWAEATVRTTGEARGIRLTADRSKIASDGLDLSFITADIIDESGDVVPVASNEIHFSVCGGGGKLVATDNGDPADLNVFQSKTRRAFSGKALAIVSAEGGQSGKITVVAKSEGLEGAKLVLEAS</sequence>
<dbReference type="Pfam" id="PF18565">
    <property type="entry name" value="Glyco_hydro2_C5"/>
    <property type="match status" value="1"/>
</dbReference>
<dbReference type="InterPro" id="IPR040605">
    <property type="entry name" value="Glyco_hydro2_dom5"/>
</dbReference>
<dbReference type="InterPro" id="IPR054593">
    <property type="entry name" value="Beta-mannosidase-like_N2"/>
</dbReference>
<dbReference type="InterPro" id="IPR008979">
    <property type="entry name" value="Galactose-bd-like_sf"/>
</dbReference>
<feature type="domain" description="Glycoside hydrolase family 2 immunoglobulin-like beta-sandwich" evidence="6">
    <location>
        <begin position="259"/>
        <end position="374"/>
    </location>
</feature>
<dbReference type="InterPro" id="IPR048229">
    <property type="entry name" value="GalB-like"/>
</dbReference>
<evidence type="ECO:0000259" key="6">
    <source>
        <dbReference type="Pfam" id="PF00703"/>
    </source>
</evidence>
<evidence type="ECO:0000259" key="9">
    <source>
        <dbReference type="Pfam" id="PF18565"/>
    </source>
</evidence>
<accession>A0A9N9U1Q6</accession>
<dbReference type="Proteomes" id="UP000754883">
    <property type="component" value="Unassembled WGS sequence"/>
</dbReference>
<dbReference type="InterPro" id="IPR032311">
    <property type="entry name" value="DUF4982"/>
</dbReference>
<evidence type="ECO:0000256" key="1">
    <source>
        <dbReference type="ARBA" id="ARBA00007401"/>
    </source>
</evidence>
<evidence type="ECO:0000259" key="7">
    <source>
        <dbReference type="Pfam" id="PF02836"/>
    </source>
</evidence>
<dbReference type="InterPro" id="IPR006103">
    <property type="entry name" value="Glyco_hydro_2_cat"/>
</dbReference>
<dbReference type="SUPFAM" id="SSF49785">
    <property type="entry name" value="Galactose-binding domain-like"/>
    <property type="match status" value="1"/>
</dbReference>
<keyword evidence="5" id="KW-0732">Signal</keyword>
<dbReference type="PANTHER" id="PTHR42732">
    <property type="entry name" value="BETA-GALACTOSIDASE"/>
    <property type="match status" value="1"/>
</dbReference>
<evidence type="ECO:0008006" key="13">
    <source>
        <dbReference type="Google" id="ProtNLM"/>
    </source>
</evidence>
<dbReference type="GO" id="GO:0005975">
    <property type="term" value="P:carbohydrate metabolic process"/>
    <property type="evidence" value="ECO:0007669"/>
    <property type="project" value="InterPro"/>
</dbReference>
<evidence type="ECO:0000256" key="3">
    <source>
        <dbReference type="ARBA" id="ARBA00023295"/>
    </source>
</evidence>
<keyword evidence="3" id="KW-0326">Glycosidase</keyword>
<feature type="compositionally biased region" description="Polar residues" evidence="4">
    <location>
        <begin position="530"/>
        <end position="540"/>
    </location>
</feature>
<dbReference type="EMBL" id="CABFNO020001300">
    <property type="protein sequence ID" value="CAG9978311.1"/>
    <property type="molecule type" value="Genomic_DNA"/>
</dbReference>
<feature type="chain" id="PRO_5040331128" description="Beta-galactosidase" evidence="5">
    <location>
        <begin position="28"/>
        <end position="907"/>
    </location>
</feature>
<feature type="region of interest" description="Disordered" evidence="4">
    <location>
        <begin position="524"/>
        <end position="543"/>
    </location>
</feature>
<evidence type="ECO:0000259" key="8">
    <source>
        <dbReference type="Pfam" id="PF16355"/>
    </source>
</evidence>
<feature type="domain" description="Beta-mannosidase-like galactose-binding" evidence="10">
    <location>
        <begin position="159"/>
        <end position="233"/>
    </location>
</feature>
<comment type="caution">
    <text evidence="11">The sequence shown here is derived from an EMBL/GenBank/DDBJ whole genome shotgun (WGS) entry which is preliminary data.</text>
</comment>
<evidence type="ECO:0000259" key="10">
    <source>
        <dbReference type="Pfam" id="PF22666"/>
    </source>
</evidence>
<dbReference type="Pfam" id="PF22666">
    <property type="entry name" value="Glyco_hydro_2_N2"/>
    <property type="match status" value="1"/>
</dbReference>
<dbReference type="InterPro" id="IPR051913">
    <property type="entry name" value="GH2_Domain-Containing"/>
</dbReference>
<dbReference type="InterPro" id="IPR006101">
    <property type="entry name" value="Glyco_hydro_2"/>
</dbReference>
<dbReference type="InterPro" id="IPR017853">
    <property type="entry name" value="GH"/>
</dbReference>